<proteinExistence type="predicted"/>
<name>A0A392T739_9FABA</name>
<comment type="caution">
    <text evidence="1">The sequence shown here is derived from an EMBL/GenBank/DDBJ whole genome shotgun (WGS) entry which is preliminary data.</text>
</comment>
<evidence type="ECO:0000313" key="1">
    <source>
        <dbReference type="EMBL" id="MCI56227.1"/>
    </source>
</evidence>
<reference evidence="1 2" key="1">
    <citation type="journal article" date="2018" name="Front. Plant Sci.">
        <title>Red Clover (Trifolium pratense) and Zigzag Clover (T. medium) - A Picture of Genomic Similarities and Differences.</title>
        <authorList>
            <person name="Dluhosova J."/>
            <person name="Istvanek J."/>
            <person name="Nedelnik J."/>
            <person name="Repkova J."/>
        </authorList>
    </citation>
    <scope>NUCLEOTIDE SEQUENCE [LARGE SCALE GENOMIC DNA]</scope>
    <source>
        <strain evidence="2">cv. 10/8</strain>
        <tissue evidence="1">Leaf</tissue>
    </source>
</reference>
<dbReference type="Proteomes" id="UP000265520">
    <property type="component" value="Unassembled WGS sequence"/>
</dbReference>
<dbReference type="EMBL" id="LXQA010508998">
    <property type="protein sequence ID" value="MCI56227.1"/>
    <property type="molecule type" value="Genomic_DNA"/>
</dbReference>
<sequence length="9" mass="918">MAVAKTALN</sequence>
<keyword evidence="2" id="KW-1185">Reference proteome</keyword>
<accession>A0A392T739</accession>
<evidence type="ECO:0000313" key="2">
    <source>
        <dbReference type="Proteomes" id="UP000265520"/>
    </source>
</evidence>
<organism evidence="1 2">
    <name type="scientific">Trifolium medium</name>
    <dbReference type="NCBI Taxonomy" id="97028"/>
    <lineage>
        <taxon>Eukaryota</taxon>
        <taxon>Viridiplantae</taxon>
        <taxon>Streptophyta</taxon>
        <taxon>Embryophyta</taxon>
        <taxon>Tracheophyta</taxon>
        <taxon>Spermatophyta</taxon>
        <taxon>Magnoliopsida</taxon>
        <taxon>eudicotyledons</taxon>
        <taxon>Gunneridae</taxon>
        <taxon>Pentapetalae</taxon>
        <taxon>rosids</taxon>
        <taxon>fabids</taxon>
        <taxon>Fabales</taxon>
        <taxon>Fabaceae</taxon>
        <taxon>Papilionoideae</taxon>
        <taxon>50 kb inversion clade</taxon>
        <taxon>NPAAA clade</taxon>
        <taxon>Hologalegina</taxon>
        <taxon>IRL clade</taxon>
        <taxon>Trifolieae</taxon>
        <taxon>Trifolium</taxon>
    </lineage>
</organism>
<protein>
    <submittedName>
        <fullName evidence="1">Uncharacterized protein</fullName>
    </submittedName>
</protein>
<feature type="non-terminal residue" evidence="1">
    <location>
        <position position="9"/>
    </location>
</feature>